<keyword evidence="8" id="KW-0769">Symport</keyword>
<feature type="transmembrane region" description="Helical" evidence="8">
    <location>
        <begin position="241"/>
        <end position="262"/>
    </location>
</feature>
<evidence type="ECO:0000256" key="5">
    <source>
        <dbReference type="ARBA" id="ARBA00022692"/>
    </source>
</evidence>
<protein>
    <submittedName>
        <fullName evidence="10">Alanine/glycine:cation symporter family protein</fullName>
    </submittedName>
</protein>
<keyword evidence="6 8" id="KW-1133">Transmembrane helix</keyword>
<evidence type="ECO:0000256" key="9">
    <source>
        <dbReference type="SAM" id="SignalP"/>
    </source>
</evidence>
<evidence type="ECO:0000256" key="7">
    <source>
        <dbReference type="ARBA" id="ARBA00023136"/>
    </source>
</evidence>
<evidence type="ECO:0000256" key="4">
    <source>
        <dbReference type="ARBA" id="ARBA00022475"/>
    </source>
</evidence>
<dbReference type="GO" id="GO:0005283">
    <property type="term" value="F:amino acid:sodium symporter activity"/>
    <property type="evidence" value="ECO:0007669"/>
    <property type="project" value="InterPro"/>
</dbReference>
<keyword evidence="4 8" id="KW-1003">Cell membrane</keyword>
<comment type="similarity">
    <text evidence="2 8">Belongs to the alanine or glycine:cation symporter (AGCS) (TC 2.A.25) family.</text>
</comment>
<dbReference type="GO" id="GO:0005886">
    <property type="term" value="C:plasma membrane"/>
    <property type="evidence" value="ECO:0007669"/>
    <property type="project" value="UniProtKB-SubCell"/>
</dbReference>
<keyword evidence="3 8" id="KW-0813">Transport</keyword>
<feature type="transmembrane region" description="Helical" evidence="8">
    <location>
        <begin position="125"/>
        <end position="149"/>
    </location>
</feature>
<keyword evidence="9" id="KW-0732">Signal</keyword>
<feature type="transmembrane region" description="Helical" evidence="8">
    <location>
        <begin position="445"/>
        <end position="463"/>
    </location>
</feature>
<evidence type="ECO:0000256" key="2">
    <source>
        <dbReference type="ARBA" id="ARBA00009261"/>
    </source>
</evidence>
<evidence type="ECO:0000313" key="10">
    <source>
        <dbReference type="EMBL" id="WKN34798.1"/>
    </source>
</evidence>
<evidence type="ECO:0000256" key="8">
    <source>
        <dbReference type="RuleBase" id="RU363064"/>
    </source>
</evidence>
<dbReference type="AlphaFoldDB" id="A0AA49GIU8"/>
<feature type="transmembrane region" description="Helical" evidence="8">
    <location>
        <begin position="190"/>
        <end position="210"/>
    </location>
</feature>
<dbReference type="EMBL" id="CP120682">
    <property type="protein sequence ID" value="WKN34798.1"/>
    <property type="molecule type" value="Genomic_DNA"/>
</dbReference>
<gene>
    <name evidence="10" type="ORF">K4G66_20705</name>
</gene>
<evidence type="ECO:0000256" key="1">
    <source>
        <dbReference type="ARBA" id="ARBA00004651"/>
    </source>
</evidence>
<feature type="transmembrane region" description="Helical" evidence="8">
    <location>
        <begin position="269"/>
        <end position="289"/>
    </location>
</feature>
<feature type="chain" id="PRO_5041409851" evidence="9">
    <location>
        <begin position="24"/>
        <end position="508"/>
    </location>
</feature>
<feature type="transmembrane region" description="Helical" evidence="8">
    <location>
        <begin position="295"/>
        <end position="318"/>
    </location>
</feature>
<reference evidence="10" key="2">
    <citation type="journal article" date="2024" name="Antonie Van Leeuwenhoek">
        <title>Roseihalotalea indica gen. nov., sp. nov., a halophilic Bacteroidetes from mesopelagic Southwest Indian Ocean with higher carbohydrate metabolic potential.</title>
        <authorList>
            <person name="Chen B."/>
            <person name="Zhang M."/>
            <person name="Lin D."/>
            <person name="Ye J."/>
            <person name="Tang K."/>
        </authorList>
    </citation>
    <scope>NUCLEOTIDE SEQUENCE</scope>
    <source>
        <strain evidence="10">TK19036</strain>
    </source>
</reference>
<accession>A0AA49GIU8</accession>
<name>A0AA49GIU8_9BACT</name>
<dbReference type="Pfam" id="PF01235">
    <property type="entry name" value="Na_Ala_symp"/>
    <property type="match status" value="1"/>
</dbReference>
<dbReference type="InterPro" id="IPR001463">
    <property type="entry name" value="Na/Ala_symport"/>
</dbReference>
<reference evidence="10" key="1">
    <citation type="journal article" date="2023" name="Comput. Struct. Biotechnol. J.">
        <title>Discovery of a novel marine Bacteroidetes with a rich repertoire of carbohydrate-active enzymes.</title>
        <authorList>
            <person name="Chen B."/>
            <person name="Liu G."/>
            <person name="Chen Q."/>
            <person name="Wang H."/>
            <person name="Liu L."/>
            <person name="Tang K."/>
        </authorList>
    </citation>
    <scope>NUCLEOTIDE SEQUENCE</scope>
    <source>
        <strain evidence="10">TK19036</strain>
    </source>
</reference>
<keyword evidence="5 8" id="KW-0812">Transmembrane</keyword>
<sequence length="508" mass="54208">MRKSLPLTFFLFILSHIPSFAQAVEEKSIDQQINDLFGPAADFVASIIFYPIFTIKGVEVPFILLWLITGAIVFTVYLNFINIRGFKTAIDIVKGKYTHEGDPGEVTHFQALSAALSGTVGLGNIAGVAVAIATGGPGATFWMMLFGLFGMSSKFMECALAVRFRDVHADGSVSGGPMYYLRRGLADKGMGRFGGFLAGFFAIMAIGASFGGGNMFQVNQAAQQFIGITGGSDTVLGQNTWIFGIIMAVLVAIVIIGGIKSIASVTEKIVPFMCGLYVLGALVVIITNIGQVPEAFSTIVSGAINGEALGGGLIGTLITGMRRATFSNEAGVGSAAIAHSAVKTSEPVTEGFVASLEPFVDTVIVCTMTALVIVITGAYKGQNVEDGIALTSTAFETVIDWFPYLLSVAVILFAFSTMISWSYYGIKAWTYIFGESRLSVTLYKTIFCIFIVLGSSISLGRVIDFSDGMLFAMSLPNILGCYILAPLVKNDMQSFLTRIKKGKIEVYK</sequence>
<dbReference type="PRINTS" id="PR00175">
    <property type="entry name" value="NAALASMPORT"/>
</dbReference>
<proteinExistence type="inferred from homology"/>
<feature type="transmembrane region" description="Helical" evidence="8">
    <location>
        <begin position="401"/>
        <end position="424"/>
    </location>
</feature>
<dbReference type="NCBIfam" id="TIGR00835">
    <property type="entry name" value="agcS"/>
    <property type="match status" value="1"/>
</dbReference>
<comment type="subcellular location">
    <subcellularLocation>
        <location evidence="1 8">Cell membrane</location>
        <topology evidence="1 8">Multi-pass membrane protein</topology>
    </subcellularLocation>
</comment>
<keyword evidence="7 8" id="KW-0472">Membrane</keyword>
<feature type="transmembrane region" description="Helical" evidence="8">
    <location>
        <begin position="60"/>
        <end position="80"/>
    </location>
</feature>
<evidence type="ECO:0000256" key="3">
    <source>
        <dbReference type="ARBA" id="ARBA00022448"/>
    </source>
</evidence>
<dbReference type="PANTHER" id="PTHR30330">
    <property type="entry name" value="AGSS FAMILY TRANSPORTER, SODIUM-ALANINE"/>
    <property type="match status" value="1"/>
</dbReference>
<organism evidence="10">
    <name type="scientific">Roseihalotalea indica</name>
    <dbReference type="NCBI Taxonomy" id="2867963"/>
    <lineage>
        <taxon>Bacteria</taxon>
        <taxon>Pseudomonadati</taxon>
        <taxon>Bacteroidota</taxon>
        <taxon>Cytophagia</taxon>
        <taxon>Cytophagales</taxon>
        <taxon>Catalimonadaceae</taxon>
        <taxon>Roseihalotalea</taxon>
    </lineage>
</organism>
<dbReference type="Gene3D" id="1.20.1740.10">
    <property type="entry name" value="Amino acid/polyamine transporter I"/>
    <property type="match status" value="1"/>
</dbReference>
<feature type="transmembrane region" description="Helical" evidence="8">
    <location>
        <begin position="33"/>
        <end position="53"/>
    </location>
</feature>
<feature type="signal peptide" evidence="9">
    <location>
        <begin position="1"/>
        <end position="23"/>
    </location>
</feature>
<dbReference type="PANTHER" id="PTHR30330:SF3">
    <property type="entry name" value="TRANSCRIPTIONAL REGULATOR, LRP FAMILY"/>
    <property type="match status" value="1"/>
</dbReference>
<feature type="transmembrane region" description="Helical" evidence="8">
    <location>
        <begin position="469"/>
        <end position="488"/>
    </location>
</feature>
<feature type="transmembrane region" description="Helical" evidence="8">
    <location>
        <begin position="359"/>
        <end position="381"/>
    </location>
</feature>
<evidence type="ECO:0000256" key="6">
    <source>
        <dbReference type="ARBA" id="ARBA00022989"/>
    </source>
</evidence>